<organism evidence="2 3">
    <name type="scientific">Rhizophagus clarus</name>
    <dbReference type="NCBI Taxonomy" id="94130"/>
    <lineage>
        <taxon>Eukaryota</taxon>
        <taxon>Fungi</taxon>
        <taxon>Fungi incertae sedis</taxon>
        <taxon>Mucoromycota</taxon>
        <taxon>Glomeromycotina</taxon>
        <taxon>Glomeromycetes</taxon>
        <taxon>Glomerales</taxon>
        <taxon>Glomeraceae</taxon>
        <taxon>Rhizophagus</taxon>
    </lineage>
</organism>
<sequence>MERRSLPIMSECGCPETLASLSTPSLQCVRILGSTYLKQSLSPLSRYLRTSVDIHRNDLFINKSLVVYCVDNPGPTLDDNVKIDCVSLISSQSDIFDQKECPKELYNETHNCNIQSDAETKGGHVIGFSETGSPPQLPNNDSLLVSQK</sequence>
<proteinExistence type="predicted"/>
<reference evidence="2 3" key="1">
    <citation type="submission" date="2017-11" db="EMBL/GenBank/DDBJ databases">
        <title>The genome of Rhizophagus clarus HR1 reveals common genetic basis of auxotrophy among arbuscular mycorrhizal fungi.</title>
        <authorList>
            <person name="Kobayashi Y."/>
        </authorList>
    </citation>
    <scope>NUCLEOTIDE SEQUENCE [LARGE SCALE GENOMIC DNA]</scope>
    <source>
        <strain evidence="2 3">HR1</strain>
    </source>
</reference>
<keyword evidence="3" id="KW-1185">Reference proteome</keyword>
<accession>A0A2Z6RGK8</accession>
<feature type="compositionally biased region" description="Polar residues" evidence="1">
    <location>
        <begin position="130"/>
        <end position="148"/>
    </location>
</feature>
<evidence type="ECO:0000313" key="2">
    <source>
        <dbReference type="EMBL" id="GBB96589.1"/>
    </source>
</evidence>
<evidence type="ECO:0000313" key="3">
    <source>
        <dbReference type="Proteomes" id="UP000247702"/>
    </source>
</evidence>
<dbReference type="Proteomes" id="UP000247702">
    <property type="component" value="Unassembled WGS sequence"/>
</dbReference>
<gene>
    <name evidence="2" type="ORF">RclHR1_02790012</name>
</gene>
<feature type="region of interest" description="Disordered" evidence="1">
    <location>
        <begin position="123"/>
        <end position="148"/>
    </location>
</feature>
<evidence type="ECO:0000256" key="1">
    <source>
        <dbReference type="SAM" id="MobiDB-lite"/>
    </source>
</evidence>
<name>A0A2Z6RGK8_9GLOM</name>
<dbReference type="AlphaFoldDB" id="A0A2Z6RGK8"/>
<protein>
    <submittedName>
        <fullName evidence="2">Uncharacterized protein</fullName>
    </submittedName>
</protein>
<comment type="caution">
    <text evidence="2">The sequence shown here is derived from an EMBL/GenBank/DDBJ whole genome shotgun (WGS) entry which is preliminary data.</text>
</comment>
<dbReference type="EMBL" id="BEXD01001990">
    <property type="protein sequence ID" value="GBB96589.1"/>
    <property type="molecule type" value="Genomic_DNA"/>
</dbReference>